<gene>
    <name evidence="8" type="ORF">ELQ90_02245</name>
</gene>
<feature type="transmembrane region" description="Helical" evidence="7">
    <location>
        <begin position="318"/>
        <end position="340"/>
    </location>
</feature>
<feature type="transmembrane region" description="Helical" evidence="7">
    <location>
        <begin position="132"/>
        <end position="165"/>
    </location>
</feature>
<reference evidence="8 9" key="1">
    <citation type="submission" date="2018-12" db="EMBL/GenBank/DDBJ databases">
        <authorList>
            <person name="Li F."/>
        </authorList>
    </citation>
    <scope>NUCLEOTIDE SEQUENCE [LARGE SCALE GENOMIC DNA]</scope>
    <source>
        <strain evidence="8 9">11W25H-1</strain>
    </source>
</reference>
<feature type="transmembrane region" description="Helical" evidence="7">
    <location>
        <begin position="211"/>
        <end position="232"/>
    </location>
</feature>
<feature type="compositionally biased region" description="Low complexity" evidence="6">
    <location>
        <begin position="28"/>
        <end position="39"/>
    </location>
</feature>
<evidence type="ECO:0000256" key="1">
    <source>
        <dbReference type="ARBA" id="ARBA00004651"/>
    </source>
</evidence>
<evidence type="ECO:0000256" key="4">
    <source>
        <dbReference type="ARBA" id="ARBA00022989"/>
    </source>
</evidence>
<dbReference type="OrthoDB" id="5193167at2"/>
<keyword evidence="5 7" id="KW-0472">Membrane</keyword>
<feature type="transmembrane region" description="Helical" evidence="7">
    <location>
        <begin position="97"/>
        <end position="120"/>
    </location>
</feature>
<evidence type="ECO:0000256" key="6">
    <source>
        <dbReference type="SAM" id="MobiDB-lite"/>
    </source>
</evidence>
<comment type="caution">
    <text evidence="8">The sequence shown here is derived from an EMBL/GenBank/DDBJ whole genome shotgun (WGS) entry which is preliminary data.</text>
</comment>
<feature type="transmembrane region" description="Helical" evidence="7">
    <location>
        <begin position="55"/>
        <end position="77"/>
    </location>
</feature>
<protein>
    <submittedName>
        <fullName evidence="8">ABC transporter permease</fullName>
    </submittedName>
</protein>
<name>A0A3S3Z6A7_9MICO</name>
<proteinExistence type="predicted"/>
<evidence type="ECO:0000256" key="2">
    <source>
        <dbReference type="ARBA" id="ARBA00022475"/>
    </source>
</evidence>
<comment type="subcellular location">
    <subcellularLocation>
        <location evidence="1">Cell membrane</location>
        <topology evidence="1">Multi-pass membrane protein</topology>
    </subcellularLocation>
</comment>
<keyword evidence="4 7" id="KW-1133">Transmembrane helix</keyword>
<dbReference type="GO" id="GO:0022857">
    <property type="term" value="F:transmembrane transporter activity"/>
    <property type="evidence" value="ECO:0007669"/>
    <property type="project" value="InterPro"/>
</dbReference>
<dbReference type="InterPro" id="IPR001851">
    <property type="entry name" value="ABC_transp_permease"/>
</dbReference>
<dbReference type="PANTHER" id="PTHR32196:SF72">
    <property type="entry name" value="RIBOSE IMPORT PERMEASE PROTEIN RBSC"/>
    <property type="match status" value="1"/>
</dbReference>
<feature type="transmembrane region" description="Helical" evidence="7">
    <location>
        <begin position="261"/>
        <end position="282"/>
    </location>
</feature>
<keyword evidence="9" id="KW-1185">Reference proteome</keyword>
<keyword evidence="2" id="KW-1003">Cell membrane</keyword>
<keyword evidence="3 7" id="KW-0812">Transmembrane</keyword>
<dbReference type="Proteomes" id="UP000288547">
    <property type="component" value="Unassembled WGS sequence"/>
</dbReference>
<evidence type="ECO:0000256" key="7">
    <source>
        <dbReference type="SAM" id="Phobius"/>
    </source>
</evidence>
<dbReference type="GO" id="GO:0005886">
    <property type="term" value="C:plasma membrane"/>
    <property type="evidence" value="ECO:0007669"/>
    <property type="project" value="UniProtKB-SubCell"/>
</dbReference>
<dbReference type="EMBL" id="RZNB01000001">
    <property type="protein sequence ID" value="RWZ52786.1"/>
    <property type="molecule type" value="Genomic_DNA"/>
</dbReference>
<organism evidence="8 9">
    <name type="scientific">Labedella phragmitis</name>
    <dbReference type="NCBI Taxonomy" id="2498849"/>
    <lineage>
        <taxon>Bacteria</taxon>
        <taxon>Bacillati</taxon>
        <taxon>Actinomycetota</taxon>
        <taxon>Actinomycetes</taxon>
        <taxon>Micrococcales</taxon>
        <taxon>Microbacteriaceae</taxon>
        <taxon>Labedella</taxon>
    </lineage>
</organism>
<evidence type="ECO:0000256" key="5">
    <source>
        <dbReference type="ARBA" id="ARBA00023136"/>
    </source>
</evidence>
<accession>A0A3S3Z6A7</accession>
<evidence type="ECO:0000313" key="8">
    <source>
        <dbReference type="EMBL" id="RWZ52786.1"/>
    </source>
</evidence>
<evidence type="ECO:0000256" key="3">
    <source>
        <dbReference type="ARBA" id="ARBA00022692"/>
    </source>
</evidence>
<dbReference type="Pfam" id="PF02653">
    <property type="entry name" value="BPD_transp_2"/>
    <property type="match status" value="1"/>
</dbReference>
<dbReference type="CDD" id="cd06579">
    <property type="entry name" value="TM_PBP1_transp_AraH_like"/>
    <property type="match status" value="1"/>
</dbReference>
<dbReference type="PANTHER" id="PTHR32196">
    <property type="entry name" value="ABC TRANSPORTER PERMEASE PROTEIN YPHD-RELATED-RELATED"/>
    <property type="match status" value="1"/>
</dbReference>
<feature type="region of interest" description="Disordered" evidence="6">
    <location>
        <begin position="1"/>
        <end position="49"/>
    </location>
</feature>
<dbReference type="AlphaFoldDB" id="A0A3S3Z6A7"/>
<sequence length="373" mass="37559">MSTTPTSPERDIPVPPPSTASTPHERSTPVPTSTTRTAAADSKAANHRPGPLRRALSAVGVQNVSLLMAIALVVAIIGSQNPLFFTVANLRVIGTAIAISGLLAIVQTIVIILGALDISVGSIAGLTSVTSAMIFSVTGAAALGVGGAILIGVVCGLVNGCIIVFGRVNPVIATLATLAAYKGVAQLVSDGRAQGYTGADPFFVFLARGSIAGVPTLIWVLILVAVLAHIVLRYTTVGRNIYAVGGNDVASRLAGIDINRYILGVYMVTGAVAAIAGLLITARTGSGQPVSGSEGLELEAITAAALGGAALKGGKGTIAGTILAVILLGILTNGMTLLGVNSFWQNVAKGALLVVAVIIQQLRSGERRVGLPG</sequence>
<evidence type="ECO:0000313" key="9">
    <source>
        <dbReference type="Proteomes" id="UP000288547"/>
    </source>
</evidence>